<dbReference type="InterPro" id="IPR001789">
    <property type="entry name" value="Sig_transdc_resp-reg_receiver"/>
</dbReference>
<keyword evidence="3" id="KW-0805">Transcription regulation</keyword>
<dbReference type="PANTHER" id="PTHR48111">
    <property type="entry name" value="REGULATOR OF RPOS"/>
    <property type="match status" value="1"/>
</dbReference>
<dbReference type="InterPro" id="IPR036388">
    <property type="entry name" value="WH-like_DNA-bd_sf"/>
</dbReference>
<accession>A0ABM8FPH2</accession>
<dbReference type="PROSITE" id="PS50110">
    <property type="entry name" value="RESPONSE_REGULATORY"/>
    <property type="match status" value="1"/>
</dbReference>
<name>A0ABM8FPH2_9BACT</name>
<organism evidence="10 11">
    <name type="scientific">Hydrogenimonas cancrithermarum</name>
    <dbReference type="NCBI Taxonomy" id="2993563"/>
    <lineage>
        <taxon>Bacteria</taxon>
        <taxon>Pseudomonadati</taxon>
        <taxon>Campylobacterota</taxon>
        <taxon>Epsilonproteobacteria</taxon>
        <taxon>Campylobacterales</taxon>
        <taxon>Hydrogenimonadaceae</taxon>
        <taxon>Hydrogenimonas</taxon>
    </lineage>
</organism>
<evidence type="ECO:0000256" key="7">
    <source>
        <dbReference type="PROSITE-ProRule" id="PRU01091"/>
    </source>
</evidence>
<reference evidence="10 11" key="1">
    <citation type="submission" date="2023-03" db="EMBL/GenBank/DDBJ databases">
        <title>Description of Hydrogenimonas sp. ISO32.</title>
        <authorList>
            <person name="Mino S."/>
            <person name="Fukazawa S."/>
            <person name="Sawabe T."/>
        </authorList>
    </citation>
    <scope>NUCLEOTIDE SEQUENCE [LARGE SCALE GENOMIC DNA]</scope>
    <source>
        <strain evidence="10 11">ISO32</strain>
    </source>
</reference>
<keyword evidence="2" id="KW-0902">Two-component regulatory system</keyword>
<evidence type="ECO:0000259" key="9">
    <source>
        <dbReference type="PROSITE" id="PS51755"/>
    </source>
</evidence>
<dbReference type="Proteomes" id="UP001321445">
    <property type="component" value="Chromosome"/>
</dbReference>
<dbReference type="Pfam" id="PF00486">
    <property type="entry name" value="Trans_reg_C"/>
    <property type="match status" value="1"/>
</dbReference>
<evidence type="ECO:0000256" key="5">
    <source>
        <dbReference type="ARBA" id="ARBA00023163"/>
    </source>
</evidence>
<feature type="modified residue" description="4-aspartylphosphate" evidence="6">
    <location>
        <position position="61"/>
    </location>
</feature>
<feature type="domain" description="Response regulatory" evidence="8">
    <location>
        <begin position="12"/>
        <end position="126"/>
    </location>
</feature>
<dbReference type="Gene3D" id="1.10.10.10">
    <property type="entry name" value="Winged helix-like DNA-binding domain superfamily/Winged helix DNA-binding domain"/>
    <property type="match status" value="1"/>
</dbReference>
<dbReference type="EMBL" id="AP027370">
    <property type="protein sequence ID" value="BDY13655.1"/>
    <property type="molecule type" value="Genomic_DNA"/>
</dbReference>
<dbReference type="Gene3D" id="3.40.50.2300">
    <property type="match status" value="1"/>
</dbReference>
<evidence type="ECO:0000313" key="11">
    <source>
        <dbReference type="Proteomes" id="UP001321445"/>
    </source>
</evidence>
<dbReference type="SMART" id="SM00448">
    <property type="entry name" value="REC"/>
    <property type="match status" value="1"/>
</dbReference>
<dbReference type="InterPro" id="IPR039420">
    <property type="entry name" value="WalR-like"/>
</dbReference>
<dbReference type="PROSITE" id="PS51755">
    <property type="entry name" value="OMPR_PHOB"/>
    <property type="match status" value="1"/>
</dbReference>
<evidence type="ECO:0000256" key="1">
    <source>
        <dbReference type="ARBA" id="ARBA00022553"/>
    </source>
</evidence>
<dbReference type="InterPro" id="IPR016032">
    <property type="entry name" value="Sig_transdc_resp-reg_C-effctor"/>
</dbReference>
<evidence type="ECO:0000256" key="2">
    <source>
        <dbReference type="ARBA" id="ARBA00023012"/>
    </source>
</evidence>
<evidence type="ECO:0000313" key="10">
    <source>
        <dbReference type="EMBL" id="BDY13655.1"/>
    </source>
</evidence>
<feature type="DNA-binding region" description="OmpR/PhoB-type" evidence="7">
    <location>
        <begin position="132"/>
        <end position="226"/>
    </location>
</feature>
<feature type="domain" description="OmpR/PhoB-type" evidence="9">
    <location>
        <begin position="132"/>
        <end position="226"/>
    </location>
</feature>
<keyword evidence="5" id="KW-0804">Transcription</keyword>
<proteinExistence type="predicted"/>
<dbReference type="Pfam" id="PF00072">
    <property type="entry name" value="Response_reg"/>
    <property type="match status" value="1"/>
</dbReference>
<dbReference type="SUPFAM" id="SSF46894">
    <property type="entry name" value="C-terminal effector domain of the bipartite response regulators"/>
    <property type="match status" value="1"/>
</dbReference>
<keyword evidence="4 7" id="KW-0238">DNA-binding</keyword>
<dbReference type="InterPro" id="IPR001867">
    <property type="entry name" value="OmpR/PhoB-type_DNA-bd"/>
</dbReference>
<dbReference type="CDD" id="cd00383">
    <property type="entry name" value="trans_reg_C"/>
    <property type="match status" value="1"/>
</dbReference>
<evidence type="ECO:0000256" key="4">
    <source>
        <dbReference type="ARBA" id="ARBA00023125"/>
    </source>
</evidence>
<keyword evidence="1 6" id="KW-0597">Phosphoprotein</keyword>
<dbReference type="PANTHER" id="PTHR48111:SF1">
    <property type="entry name" value="TWO-COMPONENT RESPONSE REGULATOR ORR33"/>
    <property type="match status" value="1"/>
</dbReference>
<sequence>MMPCSSKLARLKVLLVEDEKRLAQLLKEAIGDYFKSFEVVHDGIEGLERCRKMKPDVVITDITMPKMTGLELASTIKKESPEIPIVILSAYSDKEKLLGAIDVGVVKYFIKPFDPEELLDYMCTLSERIKKESLVKLKAPFAYDLQSEQLFKKGVLVHLSKRESRFIAQLLHSPNHYLSNEAIKTVLWEGESVSDERLRTFIRRVRKKSDKALIENVSGQGYVLKMMDDG</sequence>
<gene>
    <name evidence="10" type="ORF">HCR_19670</name>
</gene>
<evidence type="ECO:0000256" key="6">
    <source>
        <dbReference type="PROSITE-ProRule" id="PRU00169"/>
    </source>
</evidence>
<dbReference type="SMART" id="SM00862">
    <property type="entry name" value="Trans_reg_C"/>
    <property type="match status" value="1"/>
</dbReference>
<dbReference type="InterPro" id="IPR011006">
    <property type="entry name" value="CheY-like_superfamily"/>
</dbReference>
<evidence type="ECO:0000259" key="8">
    <source>
        <dbReference type="PROSITE" id="PS50110"/>
    </source>
</evidence>
<evidence type="ECO:0000256" key="3">
    <source>
        <dbReference type="ARBA" id="ARBA00023015"/>
    </source>
</evidence>
<dbReference type="CDD" id="cd17536">
    <property type="entry name" value="REC_YesN-like"/>
    <property type="match status" value="1"/>
</dbReference>
<keyword evidence="11" id="KW-1185">Reference proteome</keyword>
<dbReference type="SUPFAM" id="SSF52172">
    <property type="entry name" value="CheY-like"/>
    <property type="match status" value="1"/>
</dbReference>
<protein>
    <submittedName>
        <fullName evidence="10">CheY-P-specific phosphatase CheX</fullName>
    </submittedName>
</protein>